<keyword evidence="2" id="KW-0813">Transport</keyword>
<dbReference type="InterPro" id="IPR036259">
    <property type="entry name" value="MFS_trans_sf"/>
</dbReference>
<sequence>MISRVITVGFGAVSDVIGRKKVMGGASIALFFLAIPVFWLLSQESFWYVGLGYFLFAIPFAATLGPSSAAMSELLPTKVRYTGFGKPVTYLQLLVEVWLLCFVHGLCKLQVGRLHLVFV</sequence>
<comment type="subcellular location">
    <subcellularLocation>
        <location evidence="1">Cell membrane</location>
        <topology evidence="1">Multi-pass membrane protein</topology>
    </subcellularLocation>
</comment>
<evidence type="ECO:0000256" key="4">
    <source>
        <dbReference type="SAM" id="Phobius"/>
    </source>
</evidence>
<dbReference type="PANTHER" id="PTHR43045">
    <property type="entry name" value="SHIKIMATE TRANSPORTER"/>
    <property type="match status" value="1"/>
</dbReference>
<protein>
    <recommendedName>
        <fullName evidence="7">Major facilitator superfamily (MFS) profile domain-containing protein</fullName>
    </recommendedName>
</protein>
<evidence type="ECO:0008006" key="7">
    <source>
        <dbReference type="Google" id="ProtNLM"/>
    </source>
</evidence>
<dbReference type="Proteomes" id="UP000053801">
    <property type="component" value="Chromosome"/>
</dbReference>
<feature type="transmembrane region" description="Helical" evidence="4">
    <location>
        <begin position="48"/>
        <end position="69"/>
    </location>
</feature>
<name>A0A161IK84_ANAPH</name>
<dbReference type="AlphaFoldDB" id="A0A161IK84"/>
<accession>A0A161IK84</accession>
<reference evidence="5 6" key="1">
    <citation type="journal article" date="2013" name="Pathogens">
        <title>An Emerging Tick-Borne Disease of Humans Is Caused by a Subset of Strains with Conserved Genome Structure.</title>
        <authorList>
            <person name="Barbet A.F."/>
            <person name="Al-Khedery B."/>
            <person name="Stuen S."/>
            <person name="Granquist E.G."/>
            <person name="Felsheim R.F."/>
            <person name="Munderloh U.G."/>
        </authorList>
    </citation>
    <scope>NUCLEOTIDE SEQUENCE [LARGE SCALE GENOMIC DNA]</scope>
    <source>
        <strain evidence="5 6">Norway variant2</strain>
    </source>
</reference>
<proteinExistence type="predicted"/>
<dbReference type="Gene3D" id="1.20.1250.20">
    <property type="entry name" value="MFS general substrate transporter like domains"/>
    <property type="match status" value="1"/>
</dbReference>
<reference evidence="5 6" key="2">
    <citation type="journal article" date="2014" name="Pathogens">
        <title>Comparative Genomics Identifies a Potential Marker of Human-Virulent Anaplasma phagocytophilum.</title>
        <authorList>
            <person name="Al-Khedery B."/>
            <person name="Barbet A.F."/>
        </authorList>
    </citation>
    <scope>NUCLEOTIDE SEQUENCE [LARGE SCALE GENOMIC DNA]</scope>
    <source>
        <strain evidence="5 6">Norway variant2</strain>
    </source>
</reference>
<dbReference type="GO" id="GO:0005886">
    <property type="term" value="C:plasma membrane"/>
    <property type="evidence" value="ECO:0007669"/>
    <property type="project" value="UniProtKB-SubCell"/>
</dbReference>
<gene>
    <name evidence="5" type="ORF">P029_03580</name>
</gene>
<keyword evidence="4" id="KW-0812">Transmembrane</keyword>
<evidence type="ECO:0000313" key="6">
    <source>
        <dbReference type="Proteomes" id="UP000053801"/>
    </source>
</evidence>
<evidence type="ECO:0000313" key="5">
    <source>
        <dbReference type="EMBL" id="ANC34425.1"/>
    </source>
</evidence>
<keyword evidence="3" id="KW-1003">Cell membrane</keyword>
<evidence type="ECO:0000256" key="3">
    <source>
        <dbReference type="ARBA" id="ARBA00022475"/>
    </source>
</evidence>
<feature type="transmembrane region" description="Helical" evidence="4">
    <location>
        <begin position="22"/>
        <end position="41"/>
    </location>
</feature>
<dbReference type="PANTHER" id="PTHR43045:SF1">
    <property type="entry name" value="SHIKIMATE TRANSPORTER"/>
    <property type="match status" value="1"/>
</dbReference>
<evidence type="ECO:0000256" key="2">
    <source>
        <dbReference type="ARBA" id="ARBA00022448"/>
    </source>
</evidence>
<organism evidence="5 6">
    <name type="scientific">Anaplasma phagocytophilum str. Norway variant2</name>
    <dbReference type="NCBI Taxonomy" id="1392507"/>
    <lineage>
        <taxon>Bacteria</taxon>
        <taxon>Pseudomonadati</taxon>
        <taxon>Pseudomonadota</taxon>
        <taxon>Alphaproteobacteria</taxon>
        <taxon>Rickettsiales</taxon>
        <taxon>Anaplasmataceae</taxon>
        <taxon>Anaplasma</taxon>
        <taxon>phagocytophilum group</taxon>
    </lineage>
</organism>
<dbReference type="EMBL" id="CP015376">
    <property type="protein sequence ID" value="ANC34425.1"/>
    <property type="molecule type" value="Genomic_DNA"/>
</dbReference>
<evidence type="ECO:0000256" key="1">
    <source>
        <dbReference type="ARBA" id="ARBA00004651"/>
    </source>
</evidence>
<dbReference type="SUPFAM" id="SSF103473">
    <property type="entry name" value="MFS general substrate transporter"/>
    <property type="match status" value="1"/>
</dbReference>
<keyword evidence="4" id="KW-1133">Transmembrane helix</keyword>
<keyword evidence="4" id="KW-0472">Membrane</keyword>
<feature type="transmembrane region" description="Helical" evidence="4">
    <location>
        <begin position="89"/>
        <end position="107"/>
    </location>
</feature>